<keyword evidence="3" id="KW-1185">Reference proteome</keyword>
<evidence type="ECO:0000259" key="1">
    <source>
        <dbReference type="SMART" id="SM00225"/>
    </source>
</evidence>
<protein>
    <recommendedName>
        <fullName evidence="1">BTB domain-containing protein</fullName>
    </recommendedName>
</protein>
<dbReference type="PANTHER" id="PTHR22744">
    <property type="entry name" value="HELIX LOOP HELIX PROTEIN 21-RELATED"/>
    <property type="match status" value="1"/>
</dbReference>
<organism evidence="2 3">
    <name type="scientific">Heterodera trifolii</name>
    <dbReference type="NCBI Taxonomy" id="157864"/>
    <lineage>
        <taxon>Eukaryota</taxon>
        <taxon>Metazoa</taxon>
        <taxon>Ecdysozoa</taxon>
        <taxon>Nematoda</taxon>
        <taxon>Chromadorea</taxon>
        <taxon>Rhabditida</taxon>
        <taxon>Tylenchina</taxon>
        <taxon>Tylenchomorpha</taxon>
        <taxon>Tylenchoidea</taxon>
        <taxon>Heteroderidae</taxon>
        <taxon>Heteroderinae</taxon>
        <taxon>Heterodera</taxon>
    </lineage>
</organism>
<name>A0ABD2JX34_9BILA</name>
<proteinExistence type="predicted"/>
<dbReference type="SUPFAM" id="SSF54695">
    <property type="entry name" value="POZ domain"/>
    <property type="match status" value="1"/>
</dbReference>
<dbReference type="Pfam" id="PF00651">
    <property type="entry name" value="BTB"/>
    <property type="match status" value="1"/>
</dbReference>
<feature type="domain" description="BTB" evidence="1">
    <location>
        <begin position="139"/>
        <end position="242"/>
    </location>
</feature>
<evidence type="ECO:0000313" key="3">
    <source>
        <dbReference type="Proteomes" id="UP001620626"/>
    </source>
</evidence>
<dbReference type="EMBL" id="JBICBT010000881">
    <property type="protein sequence ID" value="KAL3095206.1"/>
    <property type="molecule type" value="Genomic_DNA"/>
</dbReference>
<dbReference type="InterPro" id="IPR011333">
    <property type="entry name" value="SKP1/BTB/POZ_sf"/>
</dbReference>
<dbReference type="InterPro" id="IPR000210">
    <property type="entry name" value="BTB/POZ_dom"/>
</dbReference>
<dbReference type="Proteomes" id="UP001620626">
    <property type="component" value="Unassembled WGS sequence"/>
</dbReference>
<sequence length="263" mass="30454">MRFARRRRFPPCSRFDDMRYGGNVCCLRDVCVPSRVRFEAVGWTLAMSVVRKRMSLNEFRISAKTCMMQIKDIGNVSEAGLSLAQIVRWEWDQKGEQEIKETKILHMGETVEFSIKSLCSIVIRILKKREKNDKNTSEDDLTVNIGDKQITVPSQWLMSVSPVINRMLSVEMLEKQQRSISFDELGVDMEQFMEFLDNISVGTSNKKILPNPKNVLLLLQLADFFQVDSLKSRCESHLINCVEIPLIDRFLLIDQYQLDHLKA</sequence>
<dbReference type="AlphaFoldDB" id="A0ABD2JX34"/>
<gene>
    <name evidence="2" type="ORF">niasHT_020357</name>
</gene>
<comment type="caution">
    <text evidence="2">The sequence shown here is derived from an EMBL/GenBank/DDBJ whole genome shotgun (WGS) entry which is preliminary data.</text>
</comment>
<dbReference type="SMART" id="SM00225">
    <property type="entry name" value="BTB"/>
    <property type="match status" value="1"/>
</dbReference>
<dbReference type="Gene3D" id="3.30.710.10">
    <property type="entry name" value="Potassium Channel Kv1.1, Chain A"/>
    <property type="match status" value="1"/>
</dbReference>
<reference evidence="2 3" key="1">
    <citation type="submission" date="2024-10" db="EMBL/GenBank/DDBJ databases">
        <authorList>
            <person name="Kim D."/>
        </authorList>
    </citation>
    <scope>NUCLEOTIDE SEQUENCE [LARGE SCALE GENOMIC DNA]</scope>
    <source>
        <strain evidence="2">BH-2024</strain>
    </source>
</reference>
<dbReference type="PANTHER" id="PTHR22744:SF14">
    <property type="entry name" value="BTB DOMAIN-CONTAINING PROTEIN-RELATED"/>
    <property type="match status" value="1"/>
</dbReference>
<evidence type="ECO:0000313" key="2">
    <source>
        <dbReference type="EMBL" id="KAL3095206.1"/>
    </source>
</evidence>
<accession>A0ABD2JX34</accession>